<dbReference type="RefSeq" id="WP_151674531.1">
    <property type="nucleotide sequence ID" value="NZ_BKCG01000005.1"/>
</dbReference>
<feature type="compositionally biased region" description="Basic and acidic residues" evidence="1">
    <location>
        <begin position="29"/>
        <end position="55"/>
    </location>
</feature>
<dbReference type="AlphaFoldDB" id="A0A5J4J258"/>
<evidence type="ECO:0000313" key="4">
    <source>
        <dbReference type="EMBL" id="GER60088.1"/>
    </source>
</evidence>
<feature type="signal peptide" evidence="2">
    <location>
        <begin position="1"/>
        <end position="20"/>
    </location>
</feature>
<keyword evidence="5" id="KW-1185">Reference proteome</keyword>
<dbReference type="InterPro" id="IPR021782">
    <property type="entry name" value="DUF3347"/>
</dbReference>
<organism evidence="4 5">
    <name type="scientific">Patiriisocius marinus</name>
    <dbReference type="NCBI Taxonomy" id="1397112"/>
    <lineage>
        <taxon>Bacteria</taxon>
        <taxon>Pseudomonadati</taxon>
        <taxon>Bacteroidota</taxon>
        <taxon>Flavobacteriia</taxon>
        <taxon>Flavobacteriales</taxon>
        <taxon>Flavobacteriaceae</taxon>
        <taxon>Patiriisocius</taxon>
    </lineage>
</organism>
<accession>A0A5J4J258</accession>
<protein>
    <recommendedName>
        <fullName evidence="3">DUF3347 domain-containing protein</fullName>
    </recommendedName>
</protein>
<feature type="region of interest" description="Disordered" evidence="1">
    <location>
        <begin position="29"/>
        <end position="58"/>
    </location>
</feature>
<dbReference type="EMBL" id="BKCG01000005">
    <property type="protein sequence ID" value="GER60088.1"/>
    <property type="molecule type" value="Genomic_DNA"/>
</dbReference>
<dbReference type="PROSITE" id="PS51257">
    <property type="entry name" value="PROKAR_LIPOPROTEIN"/>
    <property type="match status" value="1"/>
</dbReference>
<gene>
    <name evidence="4" type="ORF">ULMA_21960</name>
</gene>
<sequence length="200" mass="22042">MRKLKLTIGIVAIAFITVTAVSCKDAKKEQNTSDGNHSEMNHDNSDGHHDGESKKMAMNGDGASQAILNDYFNLKDALVADDNVKAKNLGATLAKSLGNLDVSNYSDAKKADLKDIIEDAVEHSEHISKNDIDHQREHFKILSKDVTDMVAITGTTTKLYEQFCPMFDGGSAWLSMNEEVTNPYYGSKMLKCGKVQREIN</sequence>
<evidence type="ECO:0000256" key="1">
    <source>
        <dbReference type="SAM" id="MobiDB-lite"/>
    </source>
</evidence>
<evidence type="ECO:0000259" key="3">
    <source>
        <dbReference type="Pfam" id="PF11827"/>
    </source>
</evidence>
<dbReference type="Pfam" id="PF11827">
    <property type="entry name" value="DUF3347"/>
    <property type="match status" value="1"/>
</dbReference>
<evidence type="ECO:0000256" key="2">
    <source>
        <dbReference type="SAM" id="SignalP"/>
    </source>
</evidence>
<evidence type="ECO:0000313" key="5">
    <source>
        <dbReference type="Proteomes" id="UP000326509"/>
    </source>
</evidence>
<comment type="caution">
    <text evidence="4">The sequence shown here is derived from an EMBL/GenBank/DDBJ whole genome shotgun (WGS) entry which is preliminary data.</text>
</comment>
<name>A0A5J4J258_9FLAO</name>
<proteinExistence type="predicted"/>
<dbReference type="Proteomes" id="UP000326509">
    <property type="component" value="Unassembled WGS sequence"/>
</dbReference>
<keyword evidence="2" id="KW-0732">Signal</keyword>
<reference evidence="4 5" key="1">
    <citation type="submission" date="2019-08" db="EMBL/GenBank/DDBJ databases">
        <title>Draft genome sequence of Ulvibacter marinus type strain NBRC 109484.</title>
        <authorList>
            <person name="Kawano K."/>
            <person name="Ushijima N."/>
            <person name="Kihara M."/>
            <person name="Itoh H."/>
        </authorList>
    </citation>
    <scope>NUCLEOTIDE SEQUENCE [LARGE SCALE GENOMIC DNA]</scope>
    <source>
        <strain evidence="4 5">NBRC 109484</strain>
    </source>
</reference>
<feature type="chain" id="PRO_5023920991" description="DUF3347 domain-containing protein" evidence="2">
    <location>
        <begin position="21"/>
        <end position="200"/>
    </location>
</feature>
<dbReference type="OrthoDB" id="5513217at2"/>
<feature type="domain" description="DUF3347" evidence="3">
    <location>
        <begin position="67"/>
        <end position="157"/>
    </location>
</feature>